<keyword evidence="2" id="KW-0489">Methyltransferase</keyword>
<dbReference type="InterPro" id="IPR013216">
    <property type="entry name" value="Methyltransf_11"/>
</dbReference>
<keyword evidence="3" id="KW-1185">Reference proteome</keyword>
<name>A0ABP5JW49_9ACTN</name>
<protein>
    <submittedName>
        <fullName evidence="2">Class I SAM-dependent methyltransferase</fullName>
    </submittedName>
</protein>
<dbReference type="CDD" id="cd02440">
    <property type="entry name" value="AdoMet_MTases"/>
    <property type="match status" value="1"/>
</dbReference>
<gene>
    <name evidence="2" type="ORF">GCM10009759_74750</name>
</gene>
<proteinExistence type="predicted"/>
<keyword evidence="2" id="KW-0808">Transferase</keyword>
<dbReference type="Gene3D" id="3.40.50.150">
    <property type="entry name" value="Vaccinia Virus protein VP39"/>
    <property type="match status" value="1"/>
</dbReference>
<evidence type="ECO:0000313" key="2">
    <source>
        <dbReference type="EMBL" id="GAA2123585.1"/>
    </source>
</evidence>
<dbReference type="Pfam" id="PF08241">
    <property type="entry name" value="Methyltransf_11"/>
    <property type="match status" value="1"/>
</dbReference>
<dbReference type="PANTHER" id="PTHR43591:SF24">
    <property type="entry name" value="2-METHOXY-6-POLYPRENYL-1,4-BENZOQUINOL METHYLASE, MITOCHONDRIAL"/>
    <property type="match status" value="1"/>
</dbReference>
<comment type="caution">
    <text evidence="2">The sequence shown here is derived from an EMBL/GenBank/DDBJ whole genome shotgun (WGS) entry which is preliminary data.</text>
</comment>
<accession>A0ABP5JW49</accession>
<dbReference type="Proteomes" id="UP001500897">
    <property type="component" value="Unassembled WGS sequence"/>
</dbReference>
<organism evidence="2 3">
    <name type="scientific">Kitasatospora saccharophila</name>
    <dbReference type="NCBI Taxonomy" id="407973"/>
    <lineage>
        <taxon>Bacteria</taxon>
        <taxon>Bacillati</taxon>
        <taxon>Actinomycetota</taxon>
        <taxon>Actinomycetes</taxon>
        <taxon>Kitasatosporales</taxon>
        <taxon>Streptomycetaceae</taxon>
        <taxon>Kitasatospora</taxon>
    </lineage>
</organism>
<dbReference type="PANTHER" id="PTHR43591">
    <property type="entry name" value="METHYLTRANSFERASE"/>
    <property type="match status" value="1"/>
</dbReference>
<dbReference type="SUPFAM" id="SSF53335">
    <property type="entry name" value="S-adenosyl-L-methionine-dependent methyltransferases"/>
    <property type="match status" value="1"/>
</dbReference>
<evidence type="ECO:0000313" key="3">
    <source>
        <dbReference type="Proteomes" id="UP001500897"/>
    </source>
</evidence>
<reference evidence="3" key="1">
    <citation type="journal article" date="2019" name="Int. J. Syst. Evol. Microbiol.">
        <title>The Global Catalogue of Microorganisms (GCM) 10K type strain sequencing project: providing services to taxonomists for standard genome sequencing and annotation.</title>
        <authorList>
            <consortium name="The Broad Institute Genomics Platform"/>
            <consortium name="The Broad Institute Genome Sequencing Center for Infectious Disease"/>
            <person name="Wu L."/>
            <person name="Ma J."/>
        </authorList>
    </citation>
    <scope>NUCLEOTIDE SEQUENCE [LARGE SCALE GENOMIC DNA]</scope>
    <source>
        <strain evidence="3">JCM 14559</strain>
    </source>
</reference>
<dbReference type="RefSeq" id="WP_344558906.1">
    <property type="nucleotide sequence ID" value="NZ_BAAANS010000094.1"/>
</dbReference>
<sequence>MDIELDYFSQQHWNRVAEARGTGSCDVGAELAASLVATVAEAAPRSVLDIGSGNGALATALATAIPAARVHGLDYSDAAVRLATETARTQAAPEVRDRLSYSVGSAMELPYEDGLFDAVTMLKTAWVLPDLPAALAECHRVLRPGGRLFLQSWCEPGECVALTLSGAVLGSAINGFELPDEAMAPFELTADLVTAELARAGLPVTDRRTFSRDVVAGTAAEYWENLRSLAGTAYWAFAVQPPEFKAALDASWEELSAEHADPDGVRRLPLGWHVSVGGRD</sequence>
<dbReference type="GO" id="GO:0008168">
    <property type="term" value="F:methyltransferase activity"/>
    <property type="evidence" value="ECO:0007669"/>
    <property type="project" value="UniProtKB-KW"/>
</dbReference>
<dbReference type="EMBL" id="BAAANS010000094">
    <property type="protein sequence ID" value="GAA2123585.1"/>
    <property type="molecule type" value="Genomic_DNA"/>
</dbReference>
<evidence type="ECO:0000259" key="1">
    <source>
        <dbReference type="Pfam" id="PF08241"/>
    </source>
</evidence>
<dbReference type="GO" id="GO:0032259">
    <property type="term" value="P:methylation"/>
    <property type="evidence" value="ECO:0007669"/>
    <property type="project" value="UniProtKB-KW"/>
</dbReference>
<feature type="domain" description="Methyltransferase type 11" evidence="1">
    <location>
        <begin position="48"/>
        <end position="150"/>
    </location>
</feature>
<dbReference type="InterPro" id="IPR029063">
    <property type="entry name" value="SAM-dependent_MTases_sf"/>
</dbReference>